<reference evidence="11" key="1">
    <citation type="journal article" date="2011" name="Nat. Commun.">
        <title>Effector diversification within compartments of the Leptosphaeria maculans genome affected by Repeat-Induced Point mutations.</title>
        <authorList>
            <person name="Rouxel T."/>
            <person name="Grandaubert J."/>
            <person name="Hane J.K."/>
            <person name="Hoede C."/>
            <person name="van de Wouw A.P."/>
            <person name="Couloux A."/>
            <person name="Dominguez V."/>
            <person name="Anthouard V."/>
            <person name="Bally P."/>
            <person name="Bourras S."/>
            <person name="Cozijnsen A.J."/>
            <person name="Ciuffetti L.M."/>
            <person name="Degrave A."/>
            <person name="Dilmaghani A."/>
            <person name="Duret L."/>
            <person name="Fudal I."/>
            <person name="Goodwin S.B."/>
            <person name="Gout L."/>
            <person name="Glaser N."/>
            <person name="Linglin J."/>
            <person name="Kema G.H.J."/>
            <person name="Lapalu N."/>
            <person name="Lawrence C.B."/>
            <person name="May K."/>
            <person name="Meyer M."/>
            <person name="Ollivier B."/>
            <person name="Poulain J."/>
            <person name="Schoch C.L."/>
            <person name="Simon A."/>
            <person name="Spatafora J.W."/>
            <person name="Stachowiak A."/>
            <person name="Turgeon B.G."/>
            <person name="Tyler B.M."/>
            <person name="Vincent D."/>
            <person name="Weissenbach J."/>
            <person name="Amselem J."/>
            <person name="Quesneville H."/>
            <person name="Oliver R.P."/>
            <person name="Wincker P."/>
            <person name="Balesdent M.-H."/>
            <person name="Howlett B.J."/>
        </authorList>
    </citation>
    <scope>NUCLEOTIDE SEQUENCE [LARGE SCALE GENOMIC DNA]</scope>
    <source>
        <strain evidence="11">JN3 / isolate v23.1.3 / race Av1-4-5-6-7-8</strain>
    </source>
</reference>
<feature type="signal peptide" evidence="8">
    <location>
        <begin position="1"/>
        <end position="18"/>
    </location>
</feature>
<dbReference type="STRING" id="985895.E4ZU66"/>
<evidence type="ECO:0000256" key="8">
    <source>
        <dbReference type="SAM" id="SignalP"/>
    </source>
</evidence>
<dbReference type="InterPro" id="IPR039261">
    <property type="entry name" value="FNR_nucleotide-bd"/>
</dbReference>
<evidence type="ECO:0000256" key="2">
    <source>
        <dbReference type="ARBA" id="ARBA00022448"/>
    </source>
</evidence>
<dbReference type="InParanoid" id="E4ZU66"/>
<dbReference type="Pfam" id="PF01794">
    <property type="entry name" value="Ferric_reduct"/>
    <property type="match status" value="1"/>
</dbReference>
<dbReference type="GeneID" id="13287763"/>
<dbReference type="PANTHER" id="PTHR32361:SF9">
    <property type="entry name" value="FERRIC REDUCTASE TRANSMEMBRANE COMPONENT 3-RELATED"/>
    <property type="match status" value="1"/>
</dbReference>
<keyword evidence="8" id="KW-0732">Signal</keyword>
<sequence length="692" mass="76595">MRLCHFGLLALTATGSLAMGDGATKRRNHGLVGYGINAYKPRCAFACRDAIAGATLKCSTVMEMEGMDPMVITEPACYATDDAFLQTLAWCISSRCKQVQAWALEKFWVENVAGTLAVQPDPKETYQEALEKVEGVPSVEYAGTGSLNVTSVVAEEPWFAAFITDTVFGDQETMQERYGLVIFLSGVVIPIAFSLLRFVPFPETLRAKFHAWIIDAPLFGTKHDSPVFFGLFQMPTRGQGLFIFYFIAINTVLSAVNYQSASPNTWFPDNPWRWMVMLVSNRLGLLSFANMPLVFLYAGRNNVLLWMTDWSHSTFLILHRWIAGIATLQAILHSIIYLVAFVKAGTHATESEKPYWYWGIIATLGMTILFPTSMLPIRKKVYELFLAWHVIISILVVVGCYWHIVFEFQHQWGYETWIIICMAIWGFDRTARLLRLLLNGVKTANITVIDDEYISVMVPNVSASGHAYLYFPTLTWRLWENHPFSVASSILPIPLPSPPHSTHPSRLSSSADIEKQPTALFSSPVSPSPDNPLHTATGITFYVRTHTGITALLRTRTTLPLLLETGYTSHAPSALHTSPTLIALAGGVGITAVLPHLRTHPGRVKLYWGCRTRGLVDAVRSTGALDGVDVEVVIGKRVGVQEVLDREIGGRGEVCVLVSGPGGMVDEVRGVVGSVIKKRGVRVRLAVESFGW</sequence>
<evidence type="ECO:0000256" key="3">
    <source>
        <dbReference type="ARBA" id="ARBA00022692"/>
    </source>
</evidence>
<feature type="transmembrane region" description="Helical" evidence="7">
    <location>
        <begin position="318"/>
        <end position="340"/>
    </location>
</feature>
<name>E4ZU66_LEPMJ</name>
<dbReference type="GO" id="GO:0006879">
    <property type="term" value="P:intracellular iron ion homeostasis"/>
    <property type="evidence" value="ECO:0007669"/>
    <property type="project" value="TreeGrafter"/>
</dbReference>
<keyword evidence="6 7" id="KW-0472">Membrane</keyword>
<accession>E4ZU66</accession>
<dbReference type="InterPro" id="IPR051410">
    <property type="entry name" value="Ferric/Cupric_Reductase"/>
</dbReference>
<dbReference type="SFLD" id="SFLDS00052">
    <property type="entry name" value="Ferric_Reductase_Domain"/>
    <property type="match status" value="1"/>
</dbReference>
<dbReference type="Gene3D" id="3.40.50.80">
    <property type="entry name" value="Nucleotide-binding domain of ferredoxin-NADP reductase (FNR) module"/>
    <property type="match status" value="1"/>
</dbReference>
<evidence type="ECO:0000259" key="9">
    <source>
        <dbReference type="Pfam" id="PF01794"/>
    </source>
</evidence>
<evidence type="ECO:0000313" key="11">
    <source>
        <dbReference type="Proteomes" id="UP000002668"/>
    </source>
</evidence>
<protein>
    <submittedName>
        <fullName evidence="10">Similar to ferric reductase transmembrane component 4</fullName>
    </submittedName>
</protein>
<dbReference type="RefSeq" id="XP_003838424.1">
    <property type="nucleotide sequence ID" value="XM_003838376.1"/>
</dbReference>
<evidence type="ECO:0000256" key="6">
    <source>
        <dbReference type="ARBA" id="ARBA00023136"/>
    </source>
</evidence>
<dbReference type="AlphaFoldDB" id="E4ZU66"/>
<dbReference type="VEuPathDB" id="FungiDB:LEMA_P113600.1"/>
<dbReference type="GO" id="GO:0000293">
    <property type="term" value="F:ferric-chelate reductase activity"/>
    <property type="evidence" value="ECO:0007669"/>
    <property type="project" value="TreeGrafter"/>
</dbReference>
<dbReference type="GO" id="GO:0005886">
    <property type="term" value="C:plasma membrane"/>
    <property type="evidence" value="ECO:0007669"/>
    <property type="project" value="TreeGrafter"/>
</dbReference>
<dbReference type="Proteomes" id="UP000002668">
    <property type="component" value="Genome"/>
</dbReference>
<feature type="transmembrane region" description="Helical" evidence="7">
    <location>
        <begin position="355"/>
        <end position="377"/>
    </location>
</feature>
<dbReference type="GO" id="GO:0015677">
    <property type="term" value="P:copper ion import"/>
    <property type="evidence" value="ECO:0007669"/>
    <property type="project" value="TreeGrafter"/>
</dbReference>
<proteinExistence type="predicted"/>
<keyword evidence="4 7" id="KW-1133">Transmembrane helix</keyword>
<dbReference type="HOGENOM" id="CLU_010365_2_0_1"/>
<organism evidence="11">
    <name type="scientific">Leptosphaeria maculans (strain JN3 / isolate v23.1.3 / race Av1-4-5-6-7-8)</name>
    <name type="common">Blackleg fungus</name>
    <name type="synonym">Phoma lingam</name>
    <dbReference type="NCBI Taxonomy" id="985895"/>
    <lineage>
        <taxon>Eukaryota</taxon>
        <taxon>Fungi</taxon>
        <taxon>Dikarya</taxon>
        <taxon>Ascomycota</taxon>
        <taxon>Pezizomycotina</taxon>
        <taxon>Dothideomycetes</taxon>
        <taxon>Pleosporomycetidae</taxon>
        <taxon>Pleosporales</taxon>
        <taxon>Pleosporineae</taxon>
        <taxon>Leptosphaeriaceae</taxon>
        <taxon>Plenodomus</taxon>
        <taxon>Plenodomus lingam/Leptosphaeria maculans species complex</taxon>
    </lineage>
</organism>
<keyword evidence="5" id="KW-0406">Ion transport</keyword>
<evidence type="ECO:0000256" key="4">
    <source>
        <dbReference type="ARBA" id="ARBA00022989"/>
    </source>
</evidence>
<feature type="transmembrane region" description="Helical" evidence="7">
    <location>
        <begin position="241"/>
        <end position="260"/>
    </location>
</feature>
<keyword evidence="3 7" id="KW-0812">Transmembrane</keyword>
<feature type="chain" id="PRO_5003194812" evidence="8">
    <location>
        <begin position="19"/>
        <end position="692"/>
    </location>
</feature>
<feature type="domain" description="Ferric oxidoreductase" evidence="9">
    <location>
        <begin position="283"/>
        <end position="400"/>
    </location>
</feature>
<dbReference type="PANTHER" id="PTHR32361">
    <property type="entry name" value="FERRIC/CUPRIC REDUCTASE TRANSMEMBRANE COMPONENT"/>
    <property type="match status" value="1"/>
</dbReference>
<dbReference type="OMA" id="GHQWGYE"/>
<feature type="transmembrane region" description="Helical" evidence="7">
    <location>
        <begin position="272"/>
        <end position="297"/>
    </location>
</feature>
<dbReference type="EMBL" id="FP929126">
    <property type="protein sequence ID" value="CBX94945.1"/>
    <property type="molecule type" value="Genomic_DNA"/>
</dbReference>
<gene>
    <name evidence="10" type="ORF">LEMA_P113600.1</name>
</gene>
<dbReference type="GO" id="GO:0006826">
    <property type="term" value="P:iron ion transport"/>
    <property type="evidence" value="ECO:0007669"/>
    <property type="project" value="TreeGrafter"/>
</dbReference>
<dbReference type="InterPro" id="IPR013130">
    <property type="entry name" value="Fe3_Rdtase_TM_dom"/>
</dbReference>
<evidence type="ECO:0000256" key="5">
    <source>
        <dbReference type="ARBA" id="ARBA00023065"/>
    </source>
</evidence>
<dbReference type="SFLD" id="SFLDG01168">
    <property type="entry name" value="Ferric_reductase_subgroup_(FRE"/>
    <property type="match status" value="1"/>
</dbReference>
<comment type="subcellular location">
    <subcellularLocation>
        <location evidence="1">Membrane</location>
        <topology evidence="1">Multi-pass membrane protein</topology>
    </subcellularLocation>
</comment>
<dbReference type="OrthoDB" id="167398at2759"/>
<evidence type="ECO:0000313" key="10">
    <source>
        <dbReference type="EMBL" id="CBX94945.1"/>
    </source>
</evidence>
<dbReference type="eggNOG" id="KOG0039">
    <property type="taxonomic scope" value="Eukaryota"/>
</dbReference>
<evidence type="ECO:0000256" key="7">
    <source>
        <dbReference type="SAM" id="Phobius"/>
    </source>
</evidence>
<dbReference type="CDD" id="cd06186">
    <property type="entry name" value="NOX_Duox_like_FAD_NADP"/>
    <property type="match status" value="1"/>
</dbReference>
<dbReference type="SUPFAM" id="SSF52343">
    <property type="entry name" value="Ferredoxin reductase-like, C-terminal NADP-linked domain"/>
    <property type="match status" value="1"/>
</dbReference>
<keyword evidence="11" id="KW-1185">Reference proteome</keyword>
<feature type="transmembrane region" description="Helical" evidence="7">
    <location>
        <begin position="384"/>
        <end position="405"/>
    </location>
</feature>
<feature type="transmembrane region" description="Helical" evidence="7">
    <location>
        <begin position="178"/>
        <end position="199"/>
    </location>
</feature>
<keyword evidence="2" id="KW-0813">Transport</keyword>
<evidence type="ECO:0000256" key="1">
    <source>
        <dbReference type="ARBA" id="ARBA00004141"/>
    </source>
</evidence>